<organism evidence="1 2">
    <name type="scientific">Mumia zhuanghuii</name>
    <dbReference type="NCBI Taxonomy" id="2585211"/>
    <lineage>
        <taxon>Bacteria</taxon>
        <taxon>Bacillati</taxon>
        <taxon>Actinomycetota</taxon>
        <taxon>Actinomycetes</taxon>
        <taxon>Propionibacteriales</taxon>
        <taxon>Nocardioidaceae</taxon>
        <taxon>Mumia</taxon>
    </lineage>
</organism>
<comment type="caution">
    <text evidence="1">The sequence shown here is derived from an EMBL/GenBank/DDBJ whole genome shotgun (WGS) entry which is preliminary data.</text>
</comment>
<dbReference type="Gene3D" id="3.20.20.410">
    <property type="entry name" value="Protein of unknown function UPF0759"/>
    <property type="match status" value="1"/>
</dbReference>
<proteinExistence type="predicted"/>
<dbReference type="SUPFAM" id="SSF117396">
    <property type="entry name" value="TM1631-like"/>
    <property type="match status" value="1"/>
</dbReference>
<dbReference type="OrthoDB" id="9780310at2"/>
<dbReference type="EMBL" id="VDFQ02000006">
    <property type="protein sequence ID" value="KAA1419786.1"/>
    <property type="molecule type" value="Genomic_DNA"/>
</dbReference>
<protein>
    <submittedName>
        <fullName evidence="1">DUF72 domain-containing protein</fullName>
    </submittedName>
</protein>
<dbReference type="PANTHER" id="PTHR30348">
    <property type="entry name" value="UNCHARACTERIZED PROTEIN YECE"/>
    <property type="match status" value="1"/>
</dbReference>
<dbReference type="PANTHER" id="PTHR30348:SF4">
    <property type="entry name" value="DUF72 DOMAIN-CONTAINING PROTEIN"/>
    <property type="match status" value="1"/>
</dbReference>
<dbReference type="InterPro" id="IPR002763">
    <property type="entry name" value="DUF72"/>
</dbReference>
<dbReference type="InterPro" id="IPR036520">
    <property type="entry name" value="UPF0759_sf"/>
</dbReference>
<dbReference type="Pfam" id="PF01904">
    <property type="entry name" value="DUF72"/>
    <property type="match status" value="1"/>
</dbReference>
<evidence type="ECO:0000313" key="2">
    <source>
        <dbReference type="Proteomes" id="UP000307768"/>
    </source>
</evidence>
<evidence type="ECO:0000313" key="1">
    <source>
        <dbReference type="EMBL" id="KAA1419786.1"/>
    </source>
</evidence>
<gene>
    <name evidence="1" type="ORF">FE697_017925</name>
</gene>
<sequence>MGAPRVRVGISGWSYAPWHGDFYPAGVRRVDELAYVAGRLAAVEINASFYRLQRPTTYARWYEETPRGFRFAVKGSQLLTHLRRLHQPEEPLATFLASGVLALQEKLGPVLWQLPARGAPTPEALDAFCDLLPRTYGRAAALAHEHGPQVTGDRVWLPTTSVGSQRRVQHAVEVRTSDGLDEVVDVLRRHRVALVVSDGARRWPVVEHRTAPFAYVRLHGHTQLYRGGYSERRLRTWADRIRSWDLPTWVFFDNDADGRAPYDAVALSRLLD</sequence>
<dbReference type="AlphaFoldDB" id="A0A5Q6RNZ3"/>
<dbReference type="RefSeq" id="WP_149771009.1">
    <property type="nucleotide sequence ID" value="NZ_VDFQ02000006.1"/>
</dbReference>
<name>A0A5Q6RNZ3_9ACTN</name>
<reference evidence="1 2" key="1">
    <citation type="submission" date="2019-09" db="EMBL/GenBank/DDBJ databases">
        <title>Mumia zhuanghuii sp. nov. isolated from the intestinal contents of plateau pika (Ochotona curzoniae) in the Qinghai-Tibet plateau of China.</title>
        <authorList>
            <person name="Tian Z."/>
        </authorList>
    </citation>
    <scope>NUCLEOTIDE SEQUENCE [LARGE SCALE GENOMIC DNA]</scope>
    <source>
        <strain evidence="2">350</strain>
    </source>
</reference>
<accession>A0A5Q6RNZ3</accession>
<dbReference type="Proteomes" id="UP000307768">
    <property type="component" value="Unassembled WGS sequence"/>
</dbReference>